<evidence type="ECO:0000259" key="7">
    <source>
        <dbReference type="Pfam" id="PF17827"/>
    </source>
</evidence>
<dbReference type="InterPro" id="IPR040758">
    <property type="entry name" value="PrmC_N"/>
</dbReference>
<dbReference type="AlphaFoldDB" id="A0A7W4J885"/>
<dbReference type="EMBL" id="JABEQH010000013">
    <property type="protein sequence ID" value="MBB2176391.1"/>
    <property type="molecule type" value="Genomic_DNA"/>
</dbReference>
<dbReference type="CDD" id="cd02440">
    <property type="entry name" value="AdoMet_MTases"/>
    <property type="match status" value="1"/>
</dbReference>
<gene>
    <name evidence="5 8" type="primary">prmC</name>
    <name evidence="8" type="ORF">HLH21_10680</name>
</gene>
<feature type="domain" description="Methyltransferase small" evidence="6">
    <location>
        <begin position="110"/>
        <end position="198"/>
    </location>
</feature>
<reference evidence="8 9" key="1">
    <citation type="submission" date="2020-04" db="EMBL/GenBank/DDBJ databases">
        <title>Description of novel Gluconacetobacter.</title>
        <authorList>
            <person name="Sombolestani A."/>
        </authorList>
    </citation>
    <scope>NUCLEOTIDE SEQUENCE [LARGE SCALE GENOMIC DNA]</scope>
    <source>
        <strain evidence="8 9">LMG 21312</strain>
    </source>
</reference>
<sequence length="290" mass="30650">MKGADTAGHQAPGPLLAEGAERLRAAGLDNPRREARLLLAHVLRTDLAGLLARHSVDMSARGAFLDAIDRRAAHEPIAYITGRAGFWSLDLETSPATLIPRPDSETLVEALLHHRPDRASVRSVLDLGTGTGCLLLAALSEYGDAWGMGVDISPDAARLAARNARHTGLAARCAMINASWASAIDGRFDVVFSNPPYIPHGDLAGLMPDVRDHEPARALDGGIDGLDAYRILTAALPSLLAHDGIAIFEIGIGQEGDMPALARQAGLEILDVRADLGGIPRAVLMQLRGC</sequence>
<accession>A0A7W4J885</accession>
<dbReference type="InterPro" id="IPR002052">
    <property type="entry name" value="DNA_methylase_N6_adenine_CS"/>
</dbReference>
<evidence type="ECO:0000256" key="1">
    <source>
        <dbReference type="ARBA" id="ARBA00022603"/>
    </source>
</evidence>
<keyword evidence="3 5" id="KW-0949">S-adenosyl-L-methionine</keyword>
<proteinExistence type="inferred from homology"/>
<evidence type="ECO:0000256" key="4">
    <source>
        <dbReference type="ARBA" id="ARBA00048391"/>
    </source>
</evidence>
<dbReference type="Pfam" id="PF05175">
    <property type="entry name" value="MTS"/>
    <property type="match status" value="1"/>
</dbReference>
<dbReference type="GO" id="GO:0032259">
    <property type="term" value="P:methylation"/>
    <property type="evidence" value="ECO:0007669"/>
    <property type="project" value="UniProtKB-KW"/>
</dbReference>
<keyword evidence="9" id="KW-1185">Reference proteome</keyword>
<evidence type="ECO:0000313" key="8">
    <source>
        <dbReference type="EMBL" id="MBB2176391.1"/>
    </source>
</evidence>
<feature type="binding site" evidence="5">
    <location>
        <position position="151"/>
    </location>
    <ligand>
        <name>S-adenosyl-L-methionine</name>
        <dbReference type="ChEBI" id="CHEBI:59789"/>
    </ligand>
</feature>
<dbReference type="NCBIfam" id="TIGR03534">
    <property type="entry name" value="RF_mod_PrmC"/>
    <property type="match status" value="1"/>
</dbReference>
<dbReference type="InterPro" id="IPR004556">
    <property type="entry name" value="HemK-like"/>
</dbReference>
<dbReference type="PANTHER" id="PTHR18895">
    <property type="entry name" value="HEMK METHYLTRANSFERASE"/>
    <property type="match status" value="1"/>
</dbReference>
<comment type="function">
    <text evidence="5">Methylates the class 1 translation termination release factors RF1/PrfA and RF2/PrfB on the glutamine residue of the universally conserved GGQ motif.</text>
</comment>
<evidence type="ECO:0000256" key="5">
    <source>
        <dbReference type="HAMAP-Rule" id="MF_02126"/>
    </source>
</evidence>
<feature type="binding site" evidence="5">
    <location>
        <begin position="194"/>
        <end position="197"/>
    </location>
    <ligand>
        <name>substrate</name>
    </ligand>
</feature>
<feature type="binding site" evidence="5">
    <location>
        <begin position="128"/>
        <end position="132"/>
    </location>
    <ligand>
        <name>S-adenosyl-L-methionine</name>
        <dbReference type="ChEBI" id="CHEBI:59789"/>
    </ligand>
</feature>
<feature type="binding site" evidence="5">
    <location>
        <position position="180"/>
    </location>
    <ligand>
        <name>S-adenosyl-L-methionine</name>
        <dbReference type="ChEBI" id="CHEBI:59789"/>
    </ligand>
</feature>
<dbReference type="Pfam" id="PF17827">
    <property type="entry name" value="PrmC_N"/>
    <property type="match status" value="1"/>
</dbReference>
<feature type="domain" description="Release factor glutamine methyltransferase N-terminal" evidence="7">
    <location>
        <begin position="15"/>
        <end position="82"/>
    </location>
</feature>
<dbReference type="InterPro" id="IPR007848">
    <property type="entry name" value="Small_mtfrase_dom"/>
</dbReference>
<dbReference type="HAMAP" id="MF_02126">
    <property type="entry name" value="RF_methyltr_PrmC"/>
    <property type="match status" value="1"/>
</dbReference>
<dbReference type="RefSeq" id="WP_182943743.1">
    <property type="nucleotide sequence ID" value="NZ_JABEQH010000013.1"/>
</dbReference>
<dbReference type="PANTHER" id="PTHR18895:SF74">
    <property type="entry name" value="MTRF1L RELEASE FACTOR GLUTAMINE METHYLTRANSFERASE"/>
    <property type="match status" value="1"/>
</dbReference>
<comment type="caution">
    <text evidence="8">The sequence shown here is derived from an EMBL/GenBank/DDBJ whole genome shotgun (WGS) entry which is preliminary data.</text>
</comment>
<dbReference type="PROSITE" id="PS00092">
    <property type="entry name" value="N6_MTASE"/>
    <property type="match status" value="1"/>
</dbReference>
<dbReference type="NCBIfam" id="TIGR00536">
    <property type="entry name" value="hemK_fam"/>
    <property type="match status" value="1"/>
</dbReference>
<evidence type="ECO:0000313" key="9">
    <source>
        <dbReference type="Proteomes" id="UP000561066"/>
    </source>
</evidence>
<comment type="similarity">
    <text evidence="5">Belongs to the protein N5-glutamine methyltransferase family. PrmC subfamily.</text>
</comment>
<dbReference type="InterPro" id="IPR019874">
    <property type="entry name" value="RF_methyltr_PrmC"/>
</dbReference>
<protein>
    <recommendedName>
        <fullName evidence="5">Release factor glutamine methyltransferase</fullName>
        <shortName evidence="5">RF MTase</shortName>
        <ecNumber evidence="5">2.1.1.297</ecNumber>
    </recommendedName>
    <alternativeName>
        <fullName evidence="5">N5-glutamine methyltransferase PrmC</fullName>
    </alternativeName>
    <alternativeName>
        <fullName evidence="5">Protein-(glutamine-N5) MTase PrmC</fullName>
    </alternativeName>
    <alternativeName>
        <fullName evidence="5">Protein-glutamine N-methyltransferase PrmC</fullName>
    </alternativeName>
</protein>
<evidence type="ECO:0000256" key="2">
    <source>
        <dbReference type="ARBA" id="ARBA00022679"/>
    </source>
</evidence>
<dbReference type="InterPro" id="IPR029063">
    <property type="entry name" value="SAM-dependent_MTases_sf"/>
</dbReference>
<dbReference type="EC" id="2.1.1.297" evidence="5"/>
<keyword evidence="1 5" id="KW-0489">Methyltransferase</keyword>
<evidence type="ECO:0000259" key="6">
    <source>
        <dbReference type="Pfam" id="PF05175"/>
    </source>
</evidence>
<dbReference type="Gene3D" id="1.10.8.10">
    <property type="entry name" value="DNA helicase RuvA subunit, C-terminal domain"/>
    <property type="match status" value="1"/>
</dbReference>
<comment type="catalytic activity">
    <reaction evidence="4 5">
        <text>L-glutaminyl-[peptide chain release factor] + S-adenosyl-L-methionine = N(5)-methyl-L-glutaminyl-[peptide chain release factor] + S-adenosyl-L-homocysteine + H(+)</text>
        <dbReference type="Rhea" id="RHEA:42896"/>
        <dbReference type="Rhea" id="RHEA-COMP:10271"/>
        <dbReference type="Rhea" id="RHEA-COMP:10272"/>
        <dbReference type="ChEBI" id="CHEBI:15378"/>
        <dbReference type="ChEBI" id="CHEBI:30011"/>
        <dbReference type="ChEBI" id="CHEBI:57856"/>
        <dbReference type="ChEBI" id="CHEBI:59789"/>
        <dbReference type="ChEBI" id="CHEBI:61891"/>
        <dbReference type="EC" id="2.1.1.297"/>
    </reaction>
</comment>
<name>A0A7W4J885_9PROT</name>
<dbReference type="InterPro" id="IPR050320">
    <property type="entry name" value="N5-glutamine_MTase"/>
</dbReference>
<organism evidence="8 9">
    <name type="scientific">Gluconacetobacter johannae</name>
    <dbReference type="NCBI Taxonomy" id="112140"/>
    <lineage>
        <taxon>Bacteria</taxon>
        <taxon>Pseudomonadati</taxon>
        <taxon>Pseudomonadota</taxon>
        <taxon>Alphaproteobacteria</taxon>
        <taxon>Acetobacterales</taxon>
        <taxon>Acetobacteraceae</taxon>
        <taxon>Gluconacetobacter</taxon>
    </lineage>
</organism>
<feature type="binding site" evidence="5">
    <location>
        <position position="194"/>
    </location>
    <ligand>
        <name>S-adenosyl-L-methionine</name>
        <dbReference type="ChEBI" id="CHEBI:59789"/>
    </ligand>
</feature>
<dbReference type="Gene3D" id="3.40.50.150">
    <property type="entry name" value="Vaccinia Virus protein VP39"/>
    <property type="match status" value="1"/>
</dbReference>
<dbReference type="SUPFAM" id="SSF53335">
    <property type="entry name" value="S-adenosyl-L-methionine-dependent methyltransferases"/>
    <property type="match status" value="1"/>
</dbReference>
<dbReference type="Proteomes" id="UP000561066">
    <property type="component" value="Unassembled WGS sequence"/>
</dbReference>
<dbReference type="GO" id="GO:0003676">
    <property type="term" value="F:nucleic acid binding"/>
    <property type="evidence" value="ECO:0007669"/>
    <property type="project" value="InterPro"/>
</dbReference>
<evidence type="ECO:0000256" key="3">
    <source>
        <dbReference type="ARBA" id="ARBA00022691"/>
    </source>
</evidence>
<keyword evidence="2 5" id="KW-0808">Transferase</keyword>
<dbReference type="GO" id="GO:0102559">
    <property type="term" value="F:peptide chain release factor N(5)-glutamine methyltransferase activity"/>
    <property type="evidence" value="ECO:0007669"/>
    <property type="project" value="UniProtKB-EC"/>
</dbReference>